<dbReference type="Proteomes" id="UP000234641">
    <property type="component" value="Unassembled WGS sequence"/>
</dbReference>
<accession>A0A2H1K9M1</accession>
<protein>
    <submittedName>
        <fullName evidence="2">Uncharacterized protein</fullName>
    </submittedName>
</protein>
<dbReference type="AlphaFoldDB" id="A0A2H1K9M1"/>
<evidence type="ECO:0000313" key="2">
    <source>
        <dbReference type="EMBL" id="SMX96258.1"/>
    </source>
</evidence>
<name>A0A2H1K9M1_BRELN</name>
<dbReference type="EMBL" id="FXYY01000024">
    <property type="protein sequence ID" value="SMX96258.1"/>
    <property type="molecule type" value="Genomic_DNA"/>
</dbReference>
<feature type="region of interest" description="Disordered" evidence="1">
    <location>
        <begin position="1"/>
        <end position="52"/>
    </location>
</feature>
<feature type="compositionally biased region" description="Low complexity" evidence="1">
    <location>
        <begin position="18"/>
        <end position="27"/>
    </location>
</feature>
<sequence>MRVSQGKLRTDRPELRCAAAQSRAAAQGPTGSPANRQSALNKTALNSRPAGSQMVTAPFSVLKLTDMMPGIPWGADQSMLISEIGLAS</sequence>
<reference evidence="2 3" key="1">
    <citation type="submission" date="2017-03" db="EMBL/GenBank/DDBJ databases">
        <authorList>
            <person name="Afonso C.L."/>
            <person name="Miller P.J."/>
            <person name="Scott M.A."/>
            <person name="Spackman E."/>
            <person name="Goraichik I."/>
            <person name="Dimitrov K.M."/>
            <person name="Suarez D.L."/>
            <person name="Swayne D.E."/>
        </authorList>
    </citation>
    <scope>NUCLEOTIDE SEQUENCE [LARGE SCALE GENOMIC DNA]</scope>
    <source>
        <strain evidence="2 3">ATCC 9172</strain>
    </source>
</reference>
<evidence type="ECO:0000256" key="1">
    <source>
        <dbReference type="SAM" id="MobiDB-lite"/>
    </source>
</evidence>
<evidence type="ECO:0000313" key="3">
    <source>
        <dbReference type="Proteomes" id="UP000234641"/>
    </source>
</evidence>
<organism evidence="2 3">
    <name type="scientific">Brevibacterium linens ATCC 9172</name>
    <dbReference type="NCBI Taxonomy" id="1255617"/>
    <lineage>
        <taxon>Bacteria</taxon>
        <taxon>Bacillati</taxon>
        <taxon>Actinomycetota</taxon>
        <taxon>Actinomycetes</taxon>
        <taxon>Micrococcales</taxon>
        <taxon>Brevibacteriaceae</taxon>
        <taxon>Brevibacterium</taxon>
    </lineage>
</organism>
<proteinExistence type="predicted"/>
<gene>
    <name evidence="2" type="ORF">BLIN9172_02936</name>
</gene>
<feature type="compositionally biased region" description="Polar residues" evidence="1">
    <location>
        <begin position="29"/>
        <end position="52"/>
    </location>
</feature>